<dbReference type="Proteomes" id="UP000607197">
    <property type="component" value="Unassembled WGS sequence"/>
</dbReference>
<proteinExistence type="predicted"/>
<sequence length="172" mass="18971">MTVVRVDEDDERFADARAVRVAVFVEEQDVPEALEFDEHDADARHFVAYDDENGTGERDGGERGIDESDDGGNGRSEAIGVARLRESESADGERVGKVERVAVREARRGEGWGDALMDAVEAAARDGGYDVLELHAQTHARGFYARRGYAVEGEPFDEAGIPHVHMVRRLDD</sequence>
<evidence type="ECO:0000313" key="4">
    <source>
        <dbReference type="Proteomes" id="UP000607197"/>
    </source>
</evidence>
<gene>
    <name evidence="3" type="ORF">GCM10009039_23210</name>
</gene>
<dbReference type="InterPro" id="IPR016181">
    <property type="entry name" value="Acyl_CoA_acyltransferase"/>
</dbReference>
<dbReference type="InterPro" id="IPR039143">
    <property type="entry name" value="GNPNAT1-like"/>
</dbReference>
<organism evidence="3 4">
    <name type="scientific">Halocalculus aciditolerans</name>
    <dbReference type="NCBI Taxonomy" id="1383812"/>
    <lineage>
        <taxon>Archaea</taxon>
        <taxon>Methanobacteriati</taxon>
        <taxon>Methanobacteriota</taxon>
        <taxon>Stenosarchaea group</taxon>
        <taxon>Halobacteria</taxon>
        <taxon>Halobacteriales</taxon>
        <taxon>Halobacteriaceae</taxon>
        <taxon>Halocalculus</taxon>
    </lineage>
</organism>
<protein>
    <submittedName>
        <fullName evidence="3">Acetyltransferase</fullName>
    </submittedName>
</protein>
<dbReference type="Gene3D" id="3.40.630.30">
    <property type="match status" value="1"/>
</dbReference>
<evidence type="ECO:0000256" key="1">
    <source>
        <dbReference type="SAM" id="MobiDB-lite"/>
    </source>
</evidence>
<reference evidence="3" key="1">
    <citation type="journal article" date="2014" name="Int. J. Syst. Evol. Microbiol.">
        <title>Complete genome sequence of Corynebacterium casei LMG S-19264T (=DSM 44701T), isolated from a smear-ripened cheese.</title>
        <authorList>
            <consortium name="US DOE Joint Genome Institute (JGI-PGF)"/>
            <person name="Walter F."/>
            <person name="Albersmeier A."/>
            <person name="Kalinowski J."/>
            <person name="Ruckert C."/>
        </authorList>
    </citation>
    <scope>NUCLEOTIDE SEQUENCE</scope>
    <source>
        <strain evidence="3">JCM 19596</strain>
    </source>
</reference>
<dbReference type="GO" id="GO:0004343">
    <property type="term" value="F:glucosamine 6-phosphate N-acetyltransferase activity"/>
    <property type="evidence" value="ECO:0007669"/>
    <property type="project" value="TreeGrafter"/>
</dbReference>
<feature type="compositionally biased region" description="Basic and acidic residues" evidence="1">
    <location>
        <begin position="55"/>
        <end position="66"/>
    </location>
</feature>
<dbReference type="EMBL" id="BMPG01000003">
    <property type="protein sequence ID" value="GGL64620.1"/>
    <property type="molecule type" value="Genomic_DNA"/>
</dbReference>
<dbReference type="PROSITE" id="PS51186">
    <property type="entry name" value="GNAT"/>
    <property type="match status" value="1"/>
</dbReference>
<keyword evidence="3" id="KW-0808">Transferase</keyword>
<dbReference type="AlphaFoldDB" id="A0A830FDM0"/>
<dbReference type="InterPro" id="IPR000182">
    <property type="entry name" value="GNAT_dom"/>
</dbReference>
<reference evidence="3" key="2">
    <citation type="submission" date="2020-09" db="EMBL/GenBank/DDBJ databases">
        <authorList>
            <person name="Sun Q."/>
            <person name="Ohkuma M."/>
        </authorList>
    </citation>
    <scope>NUCLEOTIDE SEQUENCE</scope>
    <source>
        <strain evidence="3">JCM 19596</strain>
    </source>
</reference>
<dbReference type="Pfam" id="PF13673">
    <property type="entry name" value="Acetyltransf_10"/>
    <property type="match status" value="1"/>
</dbReference>
<keyword evidence="4" id="KW-1185">Reference proteome</keyword>
<evidence type="ECO:0000313" key="3">
    <source>
        <dbReference type="EMBL" id="GGL64620.1"/>
    </source>
</evidence>
<dbReference type="PANTHER" id="PTHR13355:SF11">
    <property type="entry name" value="GLUCOSAMINE 6-PHOSPHATE N-ACETYLTRANSFERASE"/>
    <property type="match status" value="1"/>
</dbReference>
<comment type="caution">
    <text evidence="3">The sequence shown here is derived from an EMBL/GenBank/DDBJ whole genome shotgun (WGS) entry which is preliminary data.</text>
</comment>
<dbReference type="OrthoDB" id="111868at2157"/>
<evidence type="ECO:0000259" key="2">
    <source>
        <dbReference type="PROSITE" id="PS51186"/>
    </source>
</evidence>
<dbReference type="PANTHER" id="PTHR13355">
    <property type="entry name" value="GLUCOSAMINE 6-PHOSPHATE N-ACETYLTRANSFERASE"/>
    <property type="match status" value="1"/>
</dbReference>
<dbReference type="RefSeq" id="WP_188979123.1">
    <property type="nucleotide sequence ID" value="NZ_BMPG01000003.1"/>
</dbReference>
<feature type="region of interest" description="Disordered" evidence="1">
    <location>
        <begin position="48"/>
        <end position="76"/>
    </location>
</feature>
<accession>A0A830FDM0</accession>
<name>A0A830FDM0_9EURY</name>
<dbReference type="SUPFAM" id="SSF55729">
    <property type="entry name" value="Acyl-CoA N-acyltransferases (Nat)"/>
    <property type="match status" value="1"/>
</dbReference>
<dbReference type="CDD" id="cd04301">
    <property type="entry name" value="NAT_SF"/>
    <property type="match status" value="1"/>
</dbReference>
<feature type="domain" description="N-acetyltransferase" evidence="2">
    <location>
        <begin position="1"/>
        <end position="171"/>
    </location>
</feature>